<evidence type="ECO:0008006" key="4">
    <source>
        <dbReference type="Google" id="ProtNLM"/>
    </source>
</evidence>
<comment type="caution">
    <text evidence="2">The sequence shown here is derived from an EMBL/GenBank/DDBJ whole genome shotgun (WGS) entry which is preliminary data.</text>
</comment>
<keyword evidence="1" id="KW-0175">Coiled coil</keyword>
<dbReference type="Proteomes" id="UP001300502">
    <property type="component" value="Unassembled WGS sequence"/>
</dbReference>
<gene>
    <name evidence="2" type="ORF">GAYE_SCF64G6722</name>
</gene>
<name>A0AAV9IMY8_9RHOD</name>
<evidence type="ECO:0000313" key="2">
    <source>
        <dbReference type="EMBL" id="KAK4528776.1"/>
    </source>
</evidence>
<reference evidence="2 3" key="1">
    <citation type="submission" date="2022-07" db="EMBL/GenBank/DDBJ databases">
        <title>Genome-wide signatures of adaptation to extreme environments.</title>
        <authorList>
            <person name="Cho C.H."/>
            <person name="Yoon H.S."/>
        </authorList>
    </citation>
    <scope>NUCLEOTIDE SEQUENCE [LARGE SCALE GENOMIC DNA]</scope>
    <source>
        <strain evidence="2 3">108.79 E11</strain>
    </source>
</reference>
<proteinExistence type="predicted"/>
<dbReference type="AlphaFoldDB" id="A0AAV9IMY8"/>
<dbReference type="EMBL" id="JANCYU010000069">
    <property type="protein sequence ID" value="KAK4528776.1"/>
    <property type="molecule type" value="Genomic_DNA"/>
</dbReference>
<protein>
    <recommendedName>
        <fullName evidence="4">Mediator of RNA polymerase II transcription subunit 21</fullName>
    </recommendedName>
</protein>
<sequence>MQRLSDFLLHLDVVLRTISVDIFQGGQLEFPIQLDSSTADLDLDAVTSSLAASAKELDAYVASLMELQEPKAQKLRKKSQEAEIKLREVNKLLQDVVLELKEAEAVLTKALRENAFPIGT</sequence>
<evidence type="ECO:0000256" key="1">
    <source>
        <dbReference type="SAM" id="Coils"/>
    </source>
</evidence>
<organism evidence="2 3">
    <name type="scientific">Galdieria yellowstonensis</name>
    <dbReference type="NCBI Taxonomy" id="3028027"/>
    <lineage>
        <taxon>Eukaryota</taxon>
        <taxon>Rhodophyta</taxon>
        <taxon>Bangiophyceae</taxon>
        <taxon>Galdieriales</taxon>
        <taxon>Galdieriaceae</taxon>
        <taxon>Galdieria</taxon>
    </lineage>
</organism>
<evidence type="ECO:0000313" key="3">
    <source>
        <dbReference type="Proteomes" id="UP001300502"/>
    </source>
</evidence>
<keyword evidence="3" id="KW-1185">Reference proteome</keyword>
<feature type="coiled-coil region" evidence="1">
    <location>
        <begin position="72"/>
        <end position="113"/>
    </location>
</feature>
<accession>A0AAV9IMY8</accession>